<gene>
    <name evidence="1" type="ORF">SM39_2524</name>
</gene>
<evidence type="ECO:0008006" key="2">
    <source>
        <dbReference type="Google" id="ProtNLM"/>
    </source>
</evidence>
<dbReference type="KEGG" id="smar:SM39_2524"/>
<dbReference type="AlphaFoldDB" id="A0AAT9EAJ8"/>
<name>A0AAT9EAJ8_SERMA</name>
<reference evidence="1" key="1">
    <citation type="journal article" date="2014" name="Genome Biol. Evol.">
        <title>Genome evolution and plasticity of Serratia marcescens, an important multidrug-resistant nosocomial pathogen.</title>
        <authorList>
            <person name="Iguchi A."/>
            <person name="Nagaya Y."/>
            <person name="Pradel E."/>
            <person name="Ooka T."/>
            <person name="Ogura Y."/>
            <person name="Katsura K."/>
            <person name="Kurokawa K."/>
            <person name="Oshima K."/>
            <person name="Hattori M."/>
            <person name="Parkhill J."/>
            <person name="Sebaihia M."/>
            <person name="Coulthurst S.J."/>
            <person name="Gotoh N."/>
            <person name="Thomson N.R."/>
            <person name="Ewbank J.J."/>
            <person name="Hayashi T."/>
        </authorList>
    </citation>
    <scope>NUCLEOTIDE SEQUENCE</scope>
    <source>
        <strain evidence="1">SM39</strain>
    </source>
</reference>
<proteinExistence type="predicted"/>
<organism evidence="1">
    <name type="scientific">Serratia marcescens SM39</name>
    <dbReference type="NCBI Taxonomy" id="1334564"/>
    <lineage>
        <taxon>Bacteria</taxon>
        <taxon>Pseudomonadati</taxon>
        <taxon>Pseudomonadota</taxon>
        <taxon>Gammaproteobacteria</taxon>
        <taxon>Enterobacterales</taxon>
        <taxon>Yersiniaceae</taxon>
        <taxon>Serratia</taxon>
    </lineage>
</organism>
<dbReference type="EMBL" id="AP013063">
    <property type="protein sequence ID" value="BAO34522.1"/>
    <property type="molecule type" value="Genomic_DNA"/>
</dbReference>
<sequence length="116" mass="13083">MAGNARACRLATGGVNGKWPATGRSEAFNQHVTRHFAAVFQQVLKRSLAAFQLLQKFLRRQIVFFAAHVSQRQFFCLIAGEVVHGVLDTMNVSAHDCSERAHNEQRLWRMESIAET</sequence>
<evidence type="ECO:0000313" key="1">
    <source>
        <dbReference type="EMBL" id="BAO34522.1"/>
    </source>
</evidence>
<accession>A0AAT9EAJ8</accession>
<protein>
    <recommendedName>
        <fullName evidence="2">Transposase</fullName>
    </recommendedName>
</protein>